<name>A0A380GUN0_9STAP</name>
<dbReference type="Proteomes" id="UP000254100">
    <property type="component" value="Unassembled WGS sequence"/>
</dbReference>
<accession>A0A380GUN0</accession>
<evidence type="ECO:0000313" key="1">
    <source>
        <dbReference type="EMBL" id="SUM58146.1"/>
    </source>
</evidence>
<dbReference type="EMBL" id="UHDT01000001">
    <property type="protein sequence ID" value="SUM58146.1"/>
    <property type="molecule type" value="Genomic_DNA"/>
</dbReference>
<proteinExistence type="predicted"/>
<reference evidence="1 2" key="1">
    <citation type="submission" date="2018-06" db="EMBL/GenBank/DDBJ databases">
        <authorList>
            <consortium name="Pathogen Informatics"/>
            <person name="Doyle S."/>
        </authorList>
    </citation>
    <scope>NUCLEOTIDE SEQUENCE [LARGE SCALE GENOMIC DNA]</scope>
    <source>
        <strain evidence="1 2">NCTC13832</strain>
    </source>
</reference>
<organism evidence="1 2">
    <name type="scientific">Staphylococcus microti</name>
    <dbReference type="NCBI Taxonomy" id="569857"/>
    <lineage>
        <taxon>Bacteria</taxon>
        <taxon>Bacillati</taxon>
        <taxon>Bacillota</taxon>
        <taxon>Bacilli</taxon>
        <taxon>Bacillales</taxon>
        <taxon>Staphylococcaceae</taxon>
        <taxon>Staphylococcus</taxon>
    </lineage>
</organism>
<sequence length="35" mass="3694">MVSFIIALKRLLSALWEAVNLPIAIGISRPSSIGG</sequence>
<evidence type="ECO:0000313" key="2">
    <source>
        <dbReference type="Proteomes" id="UP000254100"/>
    </source>
</evidence>
<gene>
    <name evidence="1" type="ORF">NCTC13832_01893</name>
</gene>
<protein>
    <submittedName>
        <fullName evidence="1">Uncharacterized protein</fullName>
    </submittedName>
</protein>
<dbReference type="AlphaFoldDB" id="A0A380GUN0"/>